<keyword evidence="6 12" id="KW-0547">Nucleotide-binding</keyword>
<dbReference type="Proteomes" id="UP000253490">
    <property type="component" value="Unassembled WGS sequence"/>
</dbReference>
<keyword evidence="10 12" id="KW-0630">Potassium</keyword>
<dbReference type="InterPro" id="IPR029056">
    <property type="entry name" value="Ribokinase-like"/>
</dbReference>
<dbReference type="Pfam" id="PF00294">
    <property type="entry name" value="PfkB"/>
    <property type="match status" value="1"/>
</dbReference>
<evidence type="ECO:0000256" key="9">
    <source>
        <dbReference type="ARBA" id="ARBA00022842"/>
    </source>
</evidence>
<evidence type="ECO:0000313" key="14">
    <source>
        <dbReference type="EMBL" id="RBP61349.1"/>
    </source>
</evidence>
<feature type="binding site" evidence="12">
    <location>
        <begin position="255"/>
        <end position="256"/>
    </location>
    <ligand>
        <name>ATP</name>
        <dbReference type="ChEBI" id="CHEBI:30616"/>
    </ligand>
</feature>
<comment type="pathway">
    <text evidence="12">Carbohydrate metabolism; D-ribose degradation; D-ribose 5-phosphate from beta-D-ribopyranose: step 2/2.</text>
</comment>
<keyword evidence="7 12" id="KW-0418">Kinase</keyword>
<feature type="active site" description="Proton acceptor" evidence="12">
    <location>
        <position position="256"/>
    </location>
</feature>
<evidence type="ECO:0000256" key="4">
    <source>
        <dbReference type="ARBA" id="ARBA00022679"/>
    </source>
</evidence>
<comment type="similarity">
    <text evidence="1">Belongs to the carbohydrate kinase pfkB family.</text>
</comment>
<accession>A0A366I320</accession>
<feature type="binding site" evidence="12">
    <location>
        <position position="286"/>
    </location>
    <ligand>
        <name>K(+)</name>
        <dbReference type="ChEBI" id="CHEBI:29103"/>
    </ligand>
</feature>
<evidence type="ECO:0000256" key="8">
    <source>
        <dbReference type="ARBA" id="ARBA00022840"/>
    </source>
</evidence>
<feature type="binding site" evidence="12">
    <location>
        <begin position="40"/>
        <end position="44"/>
    </location>
    <ligand>
        <name>substrate</name>
    </ligand>
</feature>
<dbReference type="InterPro" id="IPR002173">
    <property type="entry name" value="Carboh/pur_kinase_PfkB_CS"/>
</dbReference>
<evidence type="ECO:0000256" key="5">
    <source>
        <dbReference type="ARBA" id="ARBA00022723"/>
    </source>
</evidence>
<feature type="binding site" evidence="12">
    <location>
        <begin position="224"/>
        <end position="229"/>
    </location>
    <ligand>
        <name>ATP</name>
        <dbReference type="ChEBI" id="CHEBI:30616"/>
    </ligand>
</feature>
<evidence type="ECO:0000256" key="3">
    <source>
        <dbReference type="ARBA" id="ARBA00016943"/>
    </source>
</evidence>
<dbReference type="PROSITE" id="PS00583">
    <property type="entry name" value="PFKB_KINASES_1"/>
    <property type="match status" value="1"/>
</dbReference>
<dbReference type="OrthoDB" id="9813569at2"/>
<dbReference type="GO" id="GO:0005524">
    <property type="term" value="F:ATP binding"/>
    <property type="evidence" value="ECO:0007669"/>
    <property type="project" value="UniProtKB-UniRule"/>
</dbReference>
<feature type="binding site" evidence="12">
    <location>
        <position position="280"/>
    </location>
    <ligand>
        <name>ATP</name>
        <dbReference type="ChEBI" id="CHEBI:30616"/>
    </ligand>
</feature>
<dbReference type="SUPFAM" id="SSF53613">
    <property type="entry name" value="Ribokinase-like"/>
    <property type="match status" value="1"/>
</dbReference>
<dbReference type="InterPro" id="IPR002139">
    <property type="entry name" value="Ribo/fructo_kinase"/>
</dbReference>
<comment type="similarity">
    <text evidence="12">Belongs to the carbohydrate kinase PfkB family. Ribokinase subfamily.</text>
</comment>
<comment type="subunit">
    <text evidence="12">Homodimer.</text>
</comment>
<evidence type="ECO:0000256" key="1">
    <source>
        <dbReference type="ARBA" id="ARBA00005380"/>
    </source>
</evidence>
<keyword evidence="4 12" id="KW-0808">Transferase</keyword>
<dbReference type="UniPathway" id="UPA00916">
    <property type="reaction ID" value="UER00889"/>
</dbReference>
<dbReference type="InterPro" id="IPR011611">
    <property type="entry name" value="PfkB_dom"/>
</dbReference>
<dbReference type="PRINTS" id="PR00990">
    <property type="entry name" value="RIBOKINASE"/>
</dbReference>
<comment type="caution">
    <text evidence="12">Lacks conserved residue(s) required for the propagation of feature annotation.</text>
</comment>
<dbReference type="AlphaFoldDB" id="A0A366I320"/>
<keyword evidence="12" id="KW-0963">Cytoplasm</keyword>
<feature type="binding site" evidence="12">
    <location>
        <position position="141"/>
    </location>
    <ligand>
        <name>substrate</name>
    </ligand>
</feature>
<sequence>MSTKIIVLGSINYDIVAKSTRLPNIGETVEGTSIDMYVGGKGSNQAVQSAMLGAQTFFIGSTGSDQQGIAVRNGISSKGVDIRYLYISSTHRTGCASIFIDSSGDNKLVYAPGSNKTITQDIVDAALKDIATAEVFITQNEINSDMVYYGLKKARAAGATTVLNPAPALPLDKIVFKLVDYITPNETESETYTGLLRSNMKLDDWARKNAEWFLERGVKNVCITMGEKGSYFYNGKEEIYLDAFKITPVDTTAAGDSFNGGFAYGIANKWPIQKCMELGNACGALASLTIGAQNSICSFDEVMNFLTNQRGKIT</sequence>
<dbReference type="EC" id="2.7.1.15" evidence="2 12"/>
<comment type="subcellular location">
    <subcellularLocation>
        <location evidence="12">Cytoplasm</location>
    </subcellularLocation>
</comment>
<dbReference type="InterPro" id="IPR011877">
    <property type="entry name" value="Ribokinase"/>
</dbReference>
<evidence type="ECO:0000259" key="13">
    <source>
        <dbReference type="Pfam" id="PF00294"/>
    </source>
</evidence>
<feature type="binding site" evidence="12">
    <location>
        <position position="252"/>
    </location>
    <ligand>
        <name>K(+)</name>
        <dbReference type="ChEBI" id="CHEBI:29103"/>
    </ligand>
</feature>
<feature type="binding site" evidence="12">
    <location>
        <begin position="12"/>
        <end position="14"/>
    </location>
    <ligand>
        <name>substrate</name>
    </ligand>
</feature>
<comment type="function">
    <text evidence="12">Catalyzes the phosphorylation of ribose at O-5 in a reaction requiring ATP and magnesium. The resulting D-ribose-5-phosphate can then be used either for sythesis of nucleotides, histidine, and tryptophan, or as a component of the pentose phosphate pathway.</text>
</comment>
<evidence type="ECO:0000256" key="7">
    <source>
        <dbReference type="ARBA" id="ARBA00022777"/>
    </source>
</evidence>
<protein>
    <recommendedName>
        <fullName evidence="3 12">Ribokinase</fullName>
        <shortName evidence="12">RK</shortName>
        <ecNumber evidence="2 12">2.7.1.15</ecNumber>
    </recommendedName>
</protein>
<gene>
    <name evidence="12" type="primary">rbsK</name>
    <name evidence="14" type="ORF">DES36_11431</name>
</gene>
<feature type="binding site" evidence="12">
    <location>
        <position position="289"/>
    </location>
    <ligand>
        <name>K(+)</name>
        <dbReference type="ChEBI" id="CHEBI:29103"/>
    </ligand>
</feature>
<dbReference type="Gene3D" id="3.40.1190.20">
    <property type="match status" value="1"/>
</dbReference>
<dbReference type="PROSITE" id="PS00584">
    <property type="entry name" value="PFKB_KINASES_2"/>
    <property type="match status" value="1"/>
</dbReference>
<feature type="binding site" evidence="12">
    <location>
        <position position="256"/>
    </location>
    <ligand>
        <name>substrate</name>
    </ligand>
</feature>
<keyword evidence="11 12" id="KW-0119">Carbohydrate metabolism</keyword>
<comment type="cofactor">
    <cofactor evidence="12">
        <name>Mg(2+)</name>
        <dbReference type="ChEBI" id="CHEBI:18420"/>
    </cofactor>
    <text evidence="12">Requires a divalent cation, most likely magnesium in vivo, as an electrophilic catalyst to aid phosphoryl group transfer. It is the chelate of the metal and the nucleotide that is the actual substrate.</text>
</comment>
<feature type="binding site" evidence="12">
    <location>
        <position position="295"/>
    </location>
    <ligand>
        <name>K(+)</name>
        <dbReference type="ChEBI" id="CHEBI:29103"/>
    </ligand>
</feature>
<evidence type="ECO:0000256" key="12">
    <source>
        <dbReference type="HAMAP-Rule" id="MF_01987"/>
    </source>
</evidence>
<keyword evidence="9 12" id="KW-0460">Magnesium</keyword>
<evidence type="ECO:0000256" key="10">
    <source>
        <dbReference type="ARBA" id="ARBA00022958"/>
    </source>
</evidence>
<dbReference type="GO" id="GO:0019303">
    <property type="term" value="P:D-ribose catabolic process"/>
    <property type="evidence" value="ECO:0007669"/>
    <property type="project" value="UniProtKB-UniRule"/>
</dbReference>
<comment type="caution">
    <text evidence="14">The sequence shown here is derived from an EMBL/GenBank/DDBJ whole genome shotgun (WGS) entry which is preliminary data.</text>
</comment>
<dbReference type="PANTHER" id="PTHR10584:SF166">
    <property type="entry name" value="RIBOKINASE"/>
    <property type="match status" value="1"/>
</dbReference>
<evidence type="ECO:0000313" key="15">
    <source>
        <dbReference type="Proteomes" id="UP000253490"/>
    </source>
</evidence>
<dbReference type="PANTHER" id="PTHR10584">
    <property type="entry name" value="SUGAR KINASE"/>
    <property type="match status" value="1"/>
</dbReference>
<keyword evidence="8 12" id="KW-0067">ATP-binding</keyword>
<evidence type="ECO:0000256" key="2">
    <source>
        <dbReference type="ARBA" id="ARBA00012035"/>
    </source>
</evidence>
<dbReference type="CDD" id="cd01174">
    <property type="entry name" value="ribokinase"/>
    <property type="match status" value="1"/>
</dbReference>
<feature type="binding site" evidence="12">
    <location>
        <position position="185"/>
    </location>
    <ligand>
        <name>ATP</name>
        <dbReference type="ChEBI" id="CHEBI:30616"/>
    </ligand>
</feature>
<proteinExistence type="inferred from homology"/>
<feature type="domain" description="Carbohydrate kinase PfkB" evidence="13">
    <location>
        <begin position="3"/>
        <end position="295"/>
    </location>
</feature>
<keyword evidence="15" id="KW-1185">Reference proteome</keyword>
<comment type="catalytic activity">
    <reaction evidence="12">
        <text>D-ribose + ATP = D-ribose 5-phosphate + ADP + H(+)</text>
        <dbReference type="Rhea" id="RHEA:13697"/>
        <dbReference type="ChEBI" id="CHEBI:15378"/>
        <dbReference type="ChEBI" id="CHEBI:30616"/>
        <dbReference type="ChEBI" id="CHEBI:47013"/>
        <dbReference type="ChEBI" id="CHEBI:78346"/>
        <dbReference type="ChEBI" id="CHEBI:456216"/>
        <dbReference type="EC" id="2.7.1.15"/>
    </reaction>
</comment>
<dbReference type="RefSeq" id="WP_113921176.1">
    <property type="nucleotide sequence ID" value="NZ_QNRX01000014.1"/>
</dbReference>
<evidence type="ECO:0000256" key="11">
    <source>
        <dbReference type="ARBA" id="ARBA00023277"/>
    </source>
</evidence>
<organism evidence="14 15">
    <name type="scientific">Alkalibaculum bacchi</name>
    <dbReference type="NCBI Taxonomy" id="645887"/>
    <lineage>
        <taxon>Bacteria</taxon>
        <taxon>Bacillati</taxon>
        <taxon>Bacillota</taxon>
        <taxon>Clostridia</taxon>
        <taxon>Eubacteriales</taxon>
        <taxon>Eubacteriaceae</taxon>
        <taxon>Alkalibaculum</taxon>
    </lineage>
</organism>
<comment type="activity regulation">
    <text evidence="12">Activated by a monovalent cation that binds near, but not in, the active site. The most likely occupant of the site in vivo is potassium. Ion binding induces a conformational change that may alter substrate affinity.</text>
</comment>
<dbReference type="GO" id="GO:0046872">
    <property type="term" value="F:metal ion binding"/>
    <property type="evidence" value="ECO:0007669"/>
    <property type="project" value="UniProtKB-KW"/>
</dbReference>
<name>A0A366I320_9FIRM</name>
<keyword evidence="5 12" id="KW-0479">Metal-binding</keyword>
<reference evidence="14 15" key="1">
    <citation type="submission" date="2018-06" db="EMBL/GenBank/DDBJ databases">
        <title>Genomic Encyclopedia of Type Strains, Phase IV (KMG-IV): sequencing the most valuable type-strain genomes for metagenomic binning, comparative biology and taxonomic classification.</title>
        <authorList>
            <person name="Goeker M."/>
        </authorList>
    </citation>
    <scope>NUCLEOTIDE SEQUENCE [LARGE SCALE GENOMIC DNA]</scope>
    <source>
        <strain evidence="14 15">DSM 22112</strain>
    </source>
</reference>
<dbReference type="GO" id="GO:0005829">
    <property type="term" value="C:cytosol"/>
    <property type="evidence" value="ECO:0007669"/>
    <property type="project" value="TreeGrafter"/>
</dbReference>
<dbReference type="EMBL" id="QNRX01000014">
    <property type="protein sequence ID" value="RBP61349.1"/>
    <property type="molecule type" value="Genomic_DNA"/>
</dbReference>
<dbReference type="HAMAP" id="MF_01987">
    <property type="entry name" value="Ribokinase"/>
    <property type="match status" value="1"/>
</dbReference>
<dbReference type="GO" id="GO:0004747">
    <property type="term" value="F:ribokinase activity"/>
    <property type="evidence" value="ECO:0007669"/>
    <property type="project" value="UniProtKB-UniRule"/>
</dbReference>
<evidence type="ECO:0000256" key="6">
    <source>
        <dbReference type="ARBA" id="ARBA00022741"/>
    </source>
</evidence>
<feature type="binding site" evidence="12">
    <location>
        <position position="250"/>
    </location>
    <ligand>
        <name>K(+)</name>
        <dbReference type="ChEBI" id="CHEBI:29103"/>
    </ligand>
</feature>
<feature type="binding site" evidence="12">
    <location>
        <position position="291"/>
    </location>
    <ligand>
        <name>K(+)</name>
        <dbReference type="ChEBI" id="CHEBI:29103"/>
    </ligand>
</feature>